<gene>
    <name evidence="2" type="ORF">OGATHE_006668</name>
</gene>
<keyword evidence="3" id="KW-1185">Reference proteome</keyword>
<dbReference type="OrthoDB" id="3998223at2759"/>
<feature type="compositionally biased region" description="Low complexity" evidence="1">
    <location>
        <begin position="662"/>
        <end position="676"/>
    </location>
</feature>
<dbReference type="AlphaFoldDB" id="A0A9P8NT77"/>
<feature type="region of interest" description="Disordered" evidence="1">
    <location>
        <begin position="659"/>
        <end position="699"/>
    </location>
</feature>
<comment type="caution">
    <text evidence="2">The sequence shown here is derived from an EMBL/GenBank/DDBJ whole genome shotgun (WGS) entry which is preliminary data.</text>
</comment>
<feature type="compositionally biased region" description="Low complexity" evidence="1">
    <location>
        <begin position="724"/>
        <end position="739"/>
    </location>
</feature>
<feature type="region of interest" description="Disordered" evidence="1">
    <location>
        <begin position="715"/>
        <end position="754"/>
    </location>
</feature>
<feature type="compositionally biased region" description="Basic and acidic residues" evidence="1">
    <location>
        <begin position="45"/>
        <end position="57"/>
    </location>
</feature>
<reference evidence="2" key="1">
    <citation type="journal article" date="2021" name="Open Biol.">
        <title>Shared evolutionary footprints suggest mitochondrial oxidative damage underlies multiple complex I losses in fungi.</title>
        <authorList>
            <person name="Schikora-Tamarit M.A."/>
            <person name="Marcet-Houben M."/>
            <person name="Nosek J."/>
            <person name="Gabaldon T."/>
        </authorList>
    </citation>
    <scope>NUCLEOTIDE SEQUENCE</scope>
    <source>
        <strain evidence="2">NCAIM Y.01608</strain>
    </source>
</reference>
<organism evidence="2 3">
    <name type="scientific">Ogataea polymorpha</name>
    <dbReference type="NCBI Taxonomy" id="460523"/>
    <lineage>
        <taxon>Eukaryota</taxon>
        <taxon>Fungi</taxon>
        <taxon>Dikarya</taxon>
        <taxon>Ascomycota</taxon>
        <taxon>Saccharomycotina</taxon>
        <taxon>Pichiomycetes</taxon>
        <taxon>Pichiales</taxon>
        <taxon>Pichiaceae</taxon>
        <taxon>Ogataea</taxon>
    </lineage>
</organism>
<proteinExistence type="predicted"/>
<feature type="region of interest" description="Disordered" evidence="1">
    <location>
        <begin position="269"/>
        <end position="297"/>
    </location>
</feature>
<evidence type="ECO:0000256" key="1">
    <source>
        <dbReference type="SAM" id="MobiDB-lite"/>
    </source>
</evidence>
<name>A0A9P8NT77_9ASCO</name>
<feature type="region of interest" description="Disordered" evidence="1">
    <location>
        <begin position="42"/>
        <end position="75"/>
    </location>
</feature>
<dbReference type="Proteomes" id="UP000788993">
    <property type="component" value="Unassembled WGS sequence"/>
</dbReference>
<feature type="compositionally biased region" description="Low complexity" evidence="1">
    <location>
        <begin position="689"/>
        <end position="699"/>
    </location>
</feature>
<sequence length="785" mass="88770">MFQRNIKKFETGAEPVCKLETIQYCKNSRLFADTLIGMAPLTPQPKREGIHEQRSRNDYGAMSQFTPPKSSEKRHPEGLNIIYEDESLFSELMVPINVGDDEDQKDWVERILKQQTQEIRSCDLLADSLVSGSSPTLPDESPAATVDMKDLDSLTAATDRRDEMMRIFSVLRDGLRDYNYQLANAGPESVVMVRSDFLINYGQSVGCTLRTKMINDYLTMARNDEELLNYGLSHELADMTILEEIRNLVRESDRKRKLYIKRKNTMVENKRTVGSSAPETGGSPAESGERKKKSRFGKSKGLSVEKICIGYYGNNHLSAVANLDQILKVEEDEKYIMDLRNKNNFLRACIDDIYSPDLIFDHSLLYTKVPLNLNPDLSVDLESNRAVAYAENTLWVASHLAPNAVSSERFSRLLQMRVIFKVYDCDRLLLKRTEPVTGHLLSDNAHMKINLPLNAKYWSSLINEYSNGSINGSKFENIHITHTMYFDEEPDIVRTGKDVPIYSLIWEFLLNNEINYLPHSVSVLKKIDPRKPLTINSVRSNSFCEPCPVSNRGHKRTRSRSLTDLTALRPQMHPPPVFQQIVPKPQPLQDIAVSSAPAFQTRFAINDPKDMRRYHMHLQAAQIRAHQSQQIALQQQQQLYNSFYGAGSEVQFVPQEFQYPQSHNSSDDSISSNSSIDHTHASFSGSIQTTKSSVSGSTGVTPRLKEFQFEVTTIPPPREAEFGSGNQSSPTSSTISAHSNDGHESSKKKGGINTQSYLPGMGSINLNVGDCRASELDWKFYYYNP</sequence>
<evidence type="ECO:0000313" key="2">
    <source>
        <dbReference type="EMBL" id="KAH3658942.1"/>
    </source>
</evidence>
<protein>
    <submittedName>
        <fullName evidence="2">Uncharacterized protein</fullName>
    </submittedName>
</protein>
<reference evidence="2" key="2">
    <citation type="submission" date="2021-01" db="EMBL/GenBank/DDBJ databases">
        <authorList>
            <person name="Schikora-Tamarit M.A."/>
        </authorList>
    </citation>
    <scope>NUCLEOTIDE SEQUENCE</scope>
    <source>
        <strain evidence="2">NCAIM Y.01608</strain>
    </source>
</reference>
<dbReference type="EMBL" id="JAEUBD010001571">
    <property type="protein sequence ID" value="KAH3658942.1"/>
    <property type="molecule type" value="Genomic_DNA"/>
</dbReference>
<accession>A0A9P8NT77</accession>
<evidence type="ECO:0000313" key="3">
    <source>
        <dbReference type="Proteomes" id="UP000788993"/>
    </source>
</evidence>